<dbReference type="OrthoDB" id="7342920at2"/>
<organism evidence="2 3">
    <name type="scientific">Tenacibaculum jejuense</name>
    <dbReference type="NCBI Taxonomy" id="584609"/>
    <lineage>
        <taxon>Bacteria</taxon>
        <taxon>Pseudomonadati</taxon>
        <taxon>Bacteroidota</taxon>
        <taxon>Flavobacteriia</taxon>
        <taxon>Flavobacteriales</taxon>
        <taxon>Flavobacteriaceae</taxon>
        <taxon>Tenacibaculum</taxon>
    </lineage>
</organism>
<feature type="chain" id="PRO_5013008965" description="MORN repeat protein" evidence="1">
    <location>
        <begin position="19"/>
        <end position="161"/>
    </location>
</feature>
<dbReference type="AlphaFoldDB" id="A0A238U8H5"/>
<keyword evidence="3" id="KW-1185">Reference proteome</keyword>
<evidence type="ECO:0000313" key="3">
    <source>
        <dbReference type="Proteomes" id="UP000215214"/>
    </source>
</evidence>
<dbReference type="RefSeq" id="WP_095070029.1">
    <property type="nucleotide sequence ID" value="NZ_LT899436.1"/>
</dbReference>
<proteinExistence type="predicted"/>
<evidence type="ECO:0000256" key="1">
    <source>
        <dbReference type="SAM" id="SignalP"/>
    </source>
</evidence>
<dbReference type="EMBL" id="LT899436">
    <property type="protein sequence ID" value="SNR14794.1"/>
    <property type="molecule type" value="Genomic_DNA"/>
</dbReference>
<name>A0A238U8H5_9FLAO</name>
<sequence length="161" mass="18971">MRTVFILLFVFSSVNILAQKTTWYDNNWKEVKQTEAVFYVPMPKKVKNGYWIVKFYKNGNRYLEGYSSNSKINNELFEGIVNYYDIHGALSKKVSYKNGIINGPKRTYFKTGELQSLGRFKNGKENGVWKTFYKNGKIKTRGKYKDGEKVGIWKTFYKNVY</sequence>
<reference evidence="2 3" key="1">
    <citation type="submission" date="2017-07" db="EMBL/GenBank/DDBJ databases">
        <authorList>
            <person name="Sun Z.S."/>
            <person name="Albrecht U."/>
            <person name="Echele G."/>
            <person name="Lee C.C."/>
        </authorList>
    </citation>
    <scope>NUCLEOTIDE SEQUENCE [LARGE SCALE GENOMIC DNA]</scope>
    <source>
        <strain evidence="3">type strain: KCTC 22618</strain>
    </source>
</reference>
<feature type="signal peptide" evidence="1">
    <location>
        <begin position="1"/>
        <end position="18"/>
    </location>
</feature>
<dbReference type="Gene3D" id="3.90.930.1">
    <property type="match status" value="1"/>
</dbReference>
<gene>
    <name evidence="2" type="ORF">TJEJU_1037</name>
</gene>
<keyword evidence="1" id="KW-0732">Signal</keyword>
<dbReference type="Proteomes" id="UP000215214">
    <property type="component" value="Chromosome TJEJU"/>
</dbReference>
<dbReference type="SUPFAM" id="SSF82185">
    <property type="entry name" value="Histone H3 K4-specific methyltransferase SET7/9 N-terminal domain"/>
    <property type="match status" value="1"/>
</dbReference>
<evidence type="ECO:0008006" key="4">
    <source>
        <dbReference type="Google" id="ProtNLM"/>
    </source>
</evidence>
<accession>A0A238U8H5</accession>
<evidence type="ECO:0000313" key="2">
    <source>
        <dbReference type="EMBL" id="SNR14794.1"/>
    </source>
</evidence>
<dbReference type="Pfam" id="PF07661">
    <property type="entry name" value="MORN_2"/>
    <property type="match status" value="2"/>
</dbReference>
<dbReference type="KEGG" id="tje:TJEJU_1037"/>
<protein>
    <recommendedName>
        <fullName evidence="4">MORN repeat protein</fullName>
    </recommendedName>
</protein>
<dbReference type="InterPro" id="IPR011652">
    <property type="entry name" value="MORN_2"/>
</dbReference>